<evidence type="ECO:0000256" key="2">
    <source>
        <dbReference type="ARBA" id="ARBA00022598"/>
    </source>
</evidence>
<name>A0A4Q7P9F1_9BACT</name>
<evidence type="ECO:0000256" key="5">
    <source>
        <dbReference type="ARBA" id="ARBA00022800"/>
    </source>
</evidence>
<dbReference type="EC" id="6.5.1.-" evidence="13"/>
<evidence type="ECO:0000313" key="15">
    <source>
        <dbReference type="Proteomes" id="UP000292209"/>
    </source>
</evidence>
<comment type="cofactor">
    <cofactor evidence="12 13">
        <name>Mn(2+)</name>
        <dbReference type="ChEBI" id="CHEBI:29035"/>
    </cofactor>
    <text evidence="12 13">Binds 2 manganese ions per subunit.</text>
</comment>
<evidence type="ECO:0000256" key="8">
    <source>
        <dbReference type="ARBA" id="ARBA00047746"/>
    </source>
</evidence>
<keyword evidence="5" id="KW-0692">RNA repair</keyword>
<dbReference type="InterPro" id="IPR001233">
    <property type="entry name" value="RtcB"/>
</dbReference>
<keyword evidence="2 13" id="KW-0436">Ligase</keyword>
<evidence type="ECO:0000313" key="14">
    <source>
        <dbReference type="EMBL" id="RZS96846.1"/>
    </source>
</evidence>
<comment type="caution">
    <text evidence="14">The sequence shown here is derived from an EMBL/GenBank/DDBJ whole genome shotgun (WGS) entry which is preliminary data.</text>
</comment>
<dbReference type="InterPro" id="IPR036025">
    <property type="entry name" value="RtcB-like_sf"/>
</dbReference>
<feature type="binding site" evidence="11">
    <location>
        <begin position="378"/>
        <end position="381"/>
    </location>
    <ligand>
        <name>GMP</name>
        <dbReference type="ChEBI" id="CHEBI:58115"/>
    </ligand>
</feature>
<feature type="binding site" evidence="12">
    <location>
        <position position="206"/>
    </location>
    <ligand>
        <name>Mn(2+)</name>
        <dbReference type="ChEBI" id="CHEBI:29035"/>
        <label>1</label>
    </ligand>
</feature>
<evidence type="ECO:0000256" key="7">
    <source>
        <dbReference type="ARBA" id="ARBA00023211"/>
    </source>
</evidence>
<keyword evidence="3 12" id="KW-0479">Metal-binding</keyword>
<proteinExistence type="inferred from homology"/>
<dbReference type="EMBL" id="SGXG01000001">
    <property type="protein sequence ID" value="RZS96846.1"/>
    <property type="molecule type" value="Genomic_DNA"/>
</dbReference>
<feature type="binding site" evidence="11">
    <location>
        <position position="385"/>
    </location>
    <ligand>
        <name>GMP</name>
        <dbReference type="ChEBI" id="CHEBI:58115"/>
    </ligand>
</feature>
<dbReference type="PROSITE" id="PS01288">
    <property type="entry name" value="UPF0027"/>
    <property type="match status" value="1"/>
</dbReference>
<feature type="binding site" evidence="12">
    <location>
        <position position="98"/>
    </location>
    <ligand>
        <name>Mn(2+)</name>
        <dbReference type="ChEBI" id="CHEBI:29035"/>
        <label>1</label>
    </ligand>
</feature>
<keyword evidence="6 11" id="KW-0342">GTP-binding</keyword>
<dbReference type="SUPFAM" id="SSF103365">
    <property type="entry name" value="Hypothetical protein PH1602"/>
    <property type="match status" value="1"/>
</dbReference>
<evidence type="ECO:0000256" key="10">
    <source>
        <dbReference type="PIRSR" id="PIRSR601233-1"/>
    </source>
</evidence>
<dbReference type="RefSeq" id="WP_130275707.1">
    <property type="nucleotide sequence ID" value="NZ_SGXG01000001.1"/>
</dbReference>
<evidence type="ECO:0000256" key="4">
    <source>
        <dbReference type="ARBA" id="ARBA00022741"/>
    </source>
</evidence>
<dbReference type="Pfam" id="PF01139">
    <property type="entry name" value="RtcB"/>
    <property type="match status" value="1"/>
</dbReference>
<comment type="catalytic activity">
    <reaction evidence="9">
        <text>a 3'-end 2',3'-cyclophospho-ribonucleotide-RNA + a 5'-end dephospho-ribonucleoside-RNA + GTP + H2O = a ribonucleotidyl-ribonucleotide-RNA + GMP + diphosphate + H(+)</text>
        <dbReference type="Rhea" id="RHEA:68080"/>
        <dbReference type="Rhea" id="RHEA-COMP:10464"/>
        <dbReference type="Rhea" id="RHEA-COMP:13936"/>
        <dbReference type="Rhea" id="RHEA-COMP:17355"/>
        <dbReference type="ChEBI" id="CHEBI:15377"/>
        <dbReference type="ChEBI" id="CHEBI:15378"/>
        <dbReference type="ChEBI" id="CHEBI:33019"/>
        <dbReference type="ChEBI" id="CHEBI:37565"/>
        <dbReference type="ChEBI" id="CHEBI:58115"/>
        <dbReference type="ChEBI" id="CHEBI:83064"/>
        <dbReference type="ChEBI" id="CHEBI:138284"/>
        <dbReference type="ChEBI" id="CHEBI:173118"/>
        <dbReference type="EC" id="6.5.1.8"/>
    </reaction>
</comment>
<comment type="subunit">
    <text evidence="13">Monomer.</text>
</comment>
<evidence type="ECO:0000256" key="12">
    <source>
        <dbReference type="PIRSR" id="PIRSR601233-3"/>
    </source>
</evidence>
<dbReference type="PANTHER" id="PTHR11118:SF1">
    <property type="entry name" value="RNA-SPLICING LIGASE RTCB HOMOLOG"/>
    <property type="match status" value="1"/>
</dbReference>
<dbReference type="Proteomes" id="UP000292209">
    <property type="component" value="Unassembled WGS sequence"/>
</dbReference>
<sequence length="481" mass="52602">MELKNQLIKKSDYLWELPPHVKKGMKVPAQVYASRKILEEIGGDKSLEQLTNVAMLPGITKASIVMPDVHEGYGFPIGGIAATSWPNGGISPGGIGYDINCGVRLLTSKLTKNDLKGRGEELAKALFSRIPSGVGKGGNIPLSEKELDKVLTHGVQWALKNGYALEEDIDKIESWGRLDNADPGCVSEYAKNRGIDQLGTIGSGNHFVEVSYVDKVFDHEVARIFGLKEGQLTVLIHTGSRGLGHQVASDYMKVMIASMGKYGISVQDRELACVPFNSPEGQDYFRAMAAAANYAWCNRQVITWEIRNAWKDFFKGKDTRLDVLYDVAHNIAKVEDHIVDGKKKKLIVHRKGSTRSFGPGHPEVTDCYKDTGQPVIIPGSMGTASYVMAGTEHAMEESFGSTCHGAGRRMSCRAAQKAVNIHELEKELAERNIFVRAGSRSGVSEEAPIAYKDIDEVIEVVHQAGIAKKVARLRPLSVIKG</sequence>
<dbReference type="GO" id="GO:0046872">
    <property type="term" value="F:metal ion binding"/>
    <property type="evidence" value="ECO:0007669"/>
    <property type="project" value="UniProtKB-UniRule"/>
</dbReference>
<gene>
    <name evidence="13" type="primary">rtcB</name>
    <name evidence="14" type="ORF">BC751_2441</name>
</gene>
<dbReference type="PANTHER" id="PTHR11118">
    <property type="entry name" value="RNA-SPLICING LIGASE RTCB HOMOLOG"/>
    <property type="match status" value="1"/>
</dbReference>
<keyword evidence="15" id="KW-1185">Reference proteome</keyword>
<protein>
    <recommendedName>
        <fullName evidence="13">tRNA-splicing ligase RtcB</fullName>
        <ecNumber evidence="13">6.5.1.-</ecNumber>
    </recommendedName>
</protein>
<reference evidence="14 15" key="1">
    <citation type="submission" date="2019-02" db="EMBL/GenBank/DDBJ databases">
        <title>Genomic Encyclopedia of Archaeal and Bacterial Type Strains, Phase II (KMG-II): from individual species to whole genera.</title>
        <authorList>
            <person name="Goeker M."/>
        </authorList>
    </citation>
    <scope>NUCLEOTIDE SEQUENCE [LARGE SCALE GENOMIC DNA]</scope>
    <source>
        <strain evidence="14 15">DSM 21411</strain>
    </source>
</reference>
<dbReference type="GO" id="GO:0170057">
    <property type="term" value="F:RNA ligase (GTP) activity"/>
    <property type="evidence" value="ECO:0007669"/>
    <property type="project" value="UniProtKB-EC"/>
</dbReference>
<feature type="binding site" evidence="11">
    <location>
        <begin position="329"/>
        <end position="330"/>
    </location>
    <ligand>
        <name>GMP</name>
        <dbReference type="ChEBI" id="CHEBI:58115"/>
    </ligand>
</feature>
<organism evidence="14 15">
    <name type="scientific">Cecembia calidifontis</name>
    <dbReference type="NCBI Taxonomy" id="1187080"/>
    <lineage>
        <taxon>Bacteria</taxon>
        <taxon>Pseudomonadati</taxon>
        <taxon>Bacteroidota</taxon>
        <taxon>Cytophagia</taxon>
        <taxon>Cytophagales</taxon>
        <taxon>Cyclobacteriaceae</taxon>
        <taxon>Cecembia</taxon>
    </lineage>
</organism>
<feature type="binding site" evidence="11">
    <location>
        <begin position="205"/>
        <end position="209"/>
    </location>
    <ligand>
        <name>GMP</name>
        <dbReference type="ChEBI" id="CHEBI:58115"/>
    </ligand>
</feature>
<feature type="binding site" evidence="11">
    <location>
        <begin position="404"/>
        <end position="407"/>
    </location>
    <ligand>
        <name>GMP</name>
        <dbReference type="ChEBI" id="CHEBI:58115"/>
    </ligand>
</feature>
<dbReference type="AlphaFoldDB" id="A0A4Q7P9F1"/>
<feature type="active site" description="GMP-histidine intermediate" evidence="10">
    <location>
        <position position="404"/>
    </location>
</feature>
<evidence type="ECO:0000256" key="3">
    <source>
        <dbReference type="ARBA" id="ARBA00022723"/>
    </source>
</evidence>
<comment type="catalytic activity">
    <reaction evidence="8">
        <text>a 3'-end 3'-phospho-ribonucleotide-RNA + a 5'-end dephospho-ribonucleoside-RNA + GTP = a ribonucleotidyl-ribonucleotide-RNA + GMP + diphosphate</text>
        <dbReference type="Rhea" id="RHEA:68076"/>
        <dbReference type="Rhea" id="RHEA-COMP:10463"/>
        <dbReference type="Rhea" id="RHEA-COMP:13936"/>
        <dbReference type="Rhea" id="RHEA-COMP:17355"/>
        <dbReference type="ChEBI" id="CHEBI:33019"/>
        <dbReference type="ChEBI" id="CHEBI:37565"/>
        <dbReference type="ChEBI" id="CHEBI:58115"/>
        <dbReference type="ChEBI" id="CHEBI:83062"/>
        <dbReference type="ChEBI" id="CHEBI:138284"/>
        <dbReference type="ChEBI" id="CHEBI:173118"/>
        <dbReference type="EC" id="6.5.1.8"/>
    </reaction>
</comment>
<feature type="binding site" evidence="12">
    <location>
        <position position="237"/>
    </location>
    <ligand>
        <name>Mn(2+)</name>
        <dbReference type="ChEBI" id="CHEBI:29035"/>
        <label>2</label>
    </ligand>
</feature>
<dbReference type="OrthoDB" id="9802323at2"/>
<keyword evidence="7 12" id="KW-0464">Manganese</keyword>
<dbReference type="GO" id="GO:0005525">
    <property type="term" value="F:GTP binding"/>
    <property type="evidence" value="ECO:0007669"/>
    <property type="project" value="UniProtKB-KW"/>
</dbReference>
<evidence type="ECO:0000256" key="9">
    <source>
        <dbReference type="ARBA" id="ARBA00049514"/>
    </source>
</evidence>
<evidence type="ECO:0000256" key="1">
    <source>
        <dbReference type="ARBA" id="ARBA00008071"/>
    </source>
</evidence>
<dbReference type="Gene3D" id="3.90.1860.10">
    <property type="entry name" value="tRNA-splicing ligase RtcB"/>
    <property type="match status" value="1"/>
</dbReference>
<keyword evidence="4 11" id="KW-0547">Nucleotide-binding</keyword>
<evidence type="ECO:0000256" key="11">
    <source>
        <dbReference type="PIRSR" id="PIRSR601233-2"/>
    </source>
</evidence>
<dbReference type="GO" id="GO:0042245">
    <property type="term" value="P:RNA repair"/>
    <property type="evidence" value="ECO:0007669"/>
    <property type="project" value="UniProtKB-KW"/>
</dbReference>
<dbReference type="FunFam" id="3.90.1860.10:FF:000001">
    <property type="entry name" value="tRNA-splicing ligase RtcB homolog"/>
    <property type="match status" value="1"/>
</dbReference>
<evidence type="ECO:0000256" key="13">
    <source>
        <dbReference type="RuleBase" id="RU371113"/>
    </source>
</evidence>
<comment type="similarity">
    <text evidence="1 13">Belongs to the RtcB family.</text>
</comment>
<evidence type="ECO:0000256" key="6">
    <source>
        <dbReference type="ARBA" id="ARBA00023134"/>
    </source>
</evidence>
<dbReference type="GO" id="GO:0006396">
    <property type="term" value="P:RNA processing"/>
    <property type="evidence" value="ECO:0007669"/>
    <property type="project" value="InterPro"/>
</dbReference>
<feature type="binding site" evidence="12">
    <location>
        <position position="329"/>
    </location>
    <ligand>
        <name>Mn(2+)</name>
        <dbReference type="ChEBI" id="CHEBI:29035"/>
        <label>2</label>
    </ligand>
</feature>
<feature type="binding site" evidence="11">
    <location>
        <position position="480"/>
    </location>
    <ligand>
        <name>GMP</name>
        <dbReference type="ChEBI" id="CHEBI:58115"/>
    </ligand>
</feature>
<accession>A0A4Q7P9F1</accession>
<dbReference type="GO" id="GO:0003972">
    <property type="term" value="F:RNA ligase (ATP) activity"/>
    <property type="evidence" value="ECO:0007669"/>
    <property type="project" value="TreeGrafter"/>
</dbReference>